<feature type="compositionally biased region" description="Polar residues" evidence="1">
    <location>
        <begin position="1104"/>
        <end position="1113"/>
    </location>
</feature>
<feature type="region of interest" description="Disordered" evidence="1">
    <location>
        <begin position="1062"/>
        <end position="1113"/>
    </location>
</feature>
<evidence type="ECO:0000256" key="1">
    <source>
        <dbReference type="SAM" id="MobiDB-lite"/>
    </source>
</evidence>
<protein>
    <submittedName>
        <fullName evidence="3">ORF25</fullName>
    </submittedName>
</protein>
<dbReference type="Pfam" id="PF18821">
    <property type="entry name" value="LPD7"/>
    <property type="match status" value="1"/>
</dbReference>
<dbReference type="GeneID" id="97918263"/>
<feature type="region of interest" description="Disordered" evidence="1">
    <location>
        <begin position="954"/>
        <end position="982"/>
    </location>
</feature>
<feature type="compositionally biased region" description="Basic and acidic residues" evidence="1">
    <location>
        <begin position="1067"/>
        <end position="1094"/>
    </location>
</feature>
<dbReference type="InterPro" id="IPR040677">
    <property type="entry name" value="LPD7"/>
</dbReference>
<feature type="region of interest" description="Disordered" evidence="1">
    <location>
        <begin position="397"/>
        <end position="529"/>
    </location>
</feature>
<gene>
    <name evidence="3" type="primary">orf25</name>
</gene>
<geneLocation type="plasmid" evidence="3">
    <name>pEU30</name>
</geneLocation>
<sequence>MLIRVSGYNSGVKEYLEEGVKNGRDYSREELDERLILYGDLDLTDMVYKSIPDRGQNRYTTFTLAFKEDEISEEVLKNITKEFREFMMYAYNDVEYNFYAEAHIPKLKTVYDKRTGEKIERKPHIHIVVPKINLLSGNVSDVIGNHETTEKFIEAFQEYVNQKYCLASPREHVRVNPYNAADVLSRYKGDDFRGKNREFKQSLVRKIIDTDVRSREGFYSLVSSCGDTRIVNEGKDNEYIKVKLEGDAKYTTLKETIFNDAFITERKLSRPPLEKNIIAERLQEWPMRSKEIKYVVPDSKKNRANYYSADAANRIEILSAKQHAFYEKFGGQNELHPSQRERSHQRSVAEDRTGLYGRTSHSLQSMSGGTVAADGQSRIATAAVFLPGKARVHMASATGQGNSGLRYDLHGGRAGRTETASEGAETDGENGARREESSGKSGYGTAAERKGSPATGEGGPRGKYQEGADGTAKYSQGRAVAGVSTENGEGQYQGGEGRDEEREENESGNPATGDNRINPSSAYPGDSGSGRLYQYAGIPSLGRSDAAIRIRGGFGTGRLEPGLPVYARNGLRVQDLTAVDRNTQRLFSDSVEIPPPRPSRVMIIRRVMPKAPKNASYLAASLQRRQEQGTLTGDQRRAMYRADSTYFDTRRQILSDGRLTTKDKTQMLAILTFERLKAHQHITRPEWLNSQENNTMGSENIRKNIRPERTWRNSIKGSQKENNHQPKGARQRFATMSKEMEESLGERSIREKVRIITAADLYTRKASLSDNIHYLDKKTDKTLFIDTGKAIAVSKNGMSESGVAVALELAKEKFGSTLTVKGTEAFKNTAIEVVAQKGLDIHFTDKEMNRRLAERKQELALEREGQNISAGRQQIPATPEGFREAFAAMEKNYQAILASARTLPNEELEKHFAEIRETRKELTVAWLELPDSDPLDAPDNNCREFEAEIYGALESATRKQNGGPEENRQGAEAEPRQNGGRRVTHEGILLEHGSAPYNFVPDMSKPEDERDDSYYVKLQRPDGTEKIVWGVTLEGAVHSLNVGERVSLMNLGKEKVEWDQQLANGQSERRSGERVAWEGKPLDREVTKENDVPHEYQQYEPWQDSGSEGPSVA</sequence>
<organism evidence="3">
    <name type="scientific">Erwinia amylovora</name>
    <name type="common">Fire blight bacteria</name>
    <dbReference type="NCBI Taxonomy" id="552"/>
    <lineage>
        <taxon>Bacteria</taxon>
        <taxon>Pseudomonadati</taxon>
        <taxon>Pseudomonadota</taxon>
        <taxon>Gammaproteobacteria</taxon>
        <taxon>Enterobacterales</taxon>
        <taxon>Erwiniaceae</taxon>
        <taxon>Erwinia</taxon>
    </lineage>
</organism>
<reference evidence="3" key="1">
    <citation type="submission" date="2003-09" db="EMBL/GenBank/DDBJ databases">
        <title>Plasmid diversity in Erwinia amylovora: sequence determination of pEU30 (30,314 bp) and pEL60 (60,145 bp) and analysis of variation in plasmid pEA29.</title>
        <authorList>
            <person name="Foster G.C."/>
            <person name="McGhee G.C."/>
            <person name="Jones A.L."/>
            <person name="Sundin G.W."/>
        </authorList>
    </citation>
    <scope>NUCLEOTIDE SEQUENCE</scope>
    <source>
        <strain evidence="3">UTRJ2</strain>
        <plasmid evidence="3">pEU30</plasmid>
    </source>
</reference>
<feature type="compositionally biased region" description="Basic and acidic residues" evidence="1">
    <location>
        <begin position="965"/>
        <end position="975"/>
    </location>
</feature>
<feature type="region of interest" description="Disordered" evidence="1">
    <location>
        <begin position="332"/>
        <end position="371"/>
    </location>
</feature>
<dbReference type="EMBL" id="AY422215">
    <property type="protein sequence ID" value="AAQ97967.1"/>
    <property type="molecule type" value="Genomic_DNA"/>
</dbReference>
<dbReference type="AlphaFoldDB" id="Q6TFQ3"/>
<feature type="domain" description="Large polyvalent protein-associated" evidence="2">
    <location>
        <begin position="766"/>
        <end position="855"/>
    </location>
</feature>
<feature type="compositionally biased region" description="Basic and acidic residues" evidence="1">
    <location>
        <begin position="337"/>
        <end position="353"/>
    </location>
</feature>
<dbReference type="RefSeq" id="WP_011154509.1">
    <property type="nucleotide sequence ID" value="NC_005247.1"/>
</dbReference>
<feature type="compositionally biased region" description="Polar residues" evidence="1">
    <location>
        <begin position="359"/>
        <end position="368"/>
    </location>
</feature>
<accession>Q6TFQ3</accession>
<evidence type="ECO:0000313" key="3">
    <source>
        <dbReference type="EMBL" id="AAQ97967.1"/>
    </source>
</evidence>
<keyword evidence="3" id="KW-0614">Plasmid</keyword>
<name>Q6TFQ3_ERWAM</name>
<proteinExistence type="predicted"/>
<feature type="compositionally biased region" description="Polar residues" evidence="1">
    <location>
        <begin position="509"/>
        <end position="521"/>
    </location>
</feature>
<evidence type="ECO:0000259" key="2">
    <source>
        <dbReference type="Pfam" id="PF18821"/>
    </source>
</evidence>